<dbReference type="SUPFAM" id="SSF54593">
    <property type="entry name" value="Glyoxalase/Bleomycin resistance protein/Dihydroxybiphenyl dioxygenase"/>
    <property type="match status" value="2"/>
</dbReference>
<dbReference type="PANTHER" id="PTHR33993">
    <property type="entry name" value="GLYOXALASE-RELATED"/>
    <property type="match status" value="1"/>
</dbReference>
<accession>A0A840WD82</accession>
<gene>
    <name evidence="2" type="ORF">HNR07_005231</name>
</gene>
<dbReference type="CDD" id="cd07247">
    <property type="entry name" value="SgaA_N_like"/>
    <property type="match status" value="2"/>
</dbReference>
<feature type="domain" description="VOC" evidence="1">
    <location>
        <begin position="137"/>
        <end position="261"/>
    </location>
</feature>
<dbReference type="InterPro" id="IPR004360">
    <property type="entry name" value="Glyas_Fos-R_dOase_dom"/>
</dbReference>
<evidence type="ECO:0000313" key="2">
    <source>
        <dbReference type="EMBL" id="MBB5494094.1"/>
    </source>
</evidence>
<dbReference type="RefSeq" id="WP_184367152.1">
    <property type="nucleotide sequence ID" value="NZ_BAAAKM010000137.1"/>
</dbReference>
<dbReference type="PANTHER" id="PTHR33993:SF10">
    <property type="entry name" value="CONSERVED PROTEIN"/>
    <property type="match status" value="1"/>
</dbReference>
<dbReference type="AlphaFoldDB" id="A0A840WD82"/>
<reference evidence="2 3" key="1">
    <citation type="submission" date="2020-08" db="EMBL/GenBank/DDBJ databases">
        <title>Sequencing the genomes of 1000 actinobacteria strains.</title>
        <authorList>
            <person name="Klenk H.-P."/>
        </authorList>
    </citation>
    <scope>NUCLEOTIDE SEQUENCE [LARGE SCALE GENOMIC DNA]</scope>
    <source>
        <strain evidence="2 3">DSM 44598</strain>
    </source>
</reference>
<evidence type="ECO:0000313" key="3">
    <source>
        <dbReference type="Proteomes" id="UP000579647"/>
    </source>
</evidence>
<protein>
    <recommendedName>
        <fullName evidence="1">VOC domain-containing protein</fullName>
    </recommendedName>
</protein>
<feature type="domain" description="VOC" evidence="1">
    <location>
        <begin position="10"/>
        <end position="123"/>
    </location>
</feature>
<organism evidence="2 3">
    <name type="scientific">Nocardiopsis metallicus</name>
    <dbReference type="NCBI Taxonomy" id="179819"/>
    <lineage>
        <taxon>Bacteria</taxon>
        <taxon>Bacillati</taxon>
        <taxon>Actinomycetota</taxon>
        <taxon>Actinomycetes</taxon>
        <taxon>Streptosporangiales</taxon>
        <taxon>Nocardiopsidaceae</taxon>
        <taxon>Nocardiopsis</taxon>
    </lineage>
</organism>
<dbReference type="Gene3D" id="3.10.180.10">
    <property type="entry name" value="2,3-Dihydroxybiphenyl 1,2-Dioxygenase, domain 1"/>
    <property type="match status" value="2"/>
</dbReference>
<dbReference type="Pfam" id="PF00903">
    <property type="entry name" value="Glyoxalase"/>
    <property type="match status" value="2"/>
</dbReference>
<sequence length="264" mass="27940">MITTDYVIGSPCWVELTTSDVDRALEFYGEVFGWTAESAGPETGGYMKLLSDGALIGGLGPKTSEDDPVSWSIYYNTPDLDMSFQRARELGATALVGPMDVMGLGRMAHLSDPQGGTVALWEAGTLPGMERTDEPGTFMWAELWTPSAQGARAFYGGLFGWEFEDVDLPGGQGRYSTIRPAGLGDDRYFGGIMGMDPADLPQTGGRADWHPVFHVTDCDAAVAGVRKAGGRVLMGPEDAPGVGRLAACSDSLSAGFVLLTPNPG</sequence>
<dbReference type="EMBL" id="JACHDO010000001">
    <property type="protein sequence ID" value="MBB5494094.1"/>
    <property type="molecule type" value="Genomic_DNA"/>
</dbReference>
<proteinExistence type="predicted"/>
<dbReference type="PROSITE" id="PS51819">
    <property type="entry name" value="VOC"/>
    <property type="match status" value="2"/>
</dbReference>
<dbReference type="Proteomes" id="UP000579647">
    <property type="component" value="Unassembled WGS sequence"/>
</dbReference>
<dbReference type="InterPro" id="IPR037523">
    <property type="entry name" value="VOC_core"/>
</dbReference>
<comment type="caution">
    <text evidence="2">The sequence shown here is derived from an EMBL/GenBank/DDBJ whole genome shotgun (WGS) entry which is preliminary data.</text>
</comment>
<dbReference type="InterPro" id="IPR052164">
    <property type="entry name" value="Anthracycline_SecMetBiosynth"/>
</dbReference>
<keyword evidence="3" id="KW-1185">Reference proteome</keyword>
<evidence type="ECO:0000259" key="1">
    <source>
        <dbReference type="PROSITE" id="PS51819"/>
    </source>
</evidence>
<dbReference type="InterPro" id="IPR029068">
    <property type="entry name" value="Glyas_Bleomycin-R_OHBP_Dase"/>
</dbReference>
<name>A0A840WD82_9ACTN</name>